<dbReference type="Proteomes" id="UP001164539">
    <property type="component" value="Chromosome 4"/>
</dbReference>
<proteinExistence type="predicted"/>
<name>A0ACC1YB60_MELAZ</name>
<evidence type="ECO:0000313" key="1">
    <source>
        <dbReference type="EMBL" id="KAJ4720537.1"/>
    </source>
</evidence>
<comment type="caution">
    <text evidence="1">The sequence shown here is derived from an EMBL/GenBank/DDBJ whole genome shotgun (WGS) entry which is preliminary data.</text>
</comment>
<evidence type="ECO:0000313" key="2">
    <source>
        <dbReference type="Proteomes" id="UP001164539"/>
    </source>
</evidence>
<accession>A0ACC1YB60</accession>
<organism evidence="1 2">
    <name type="scientific">Melia azedarach</name>
    <name type="common">Chinaberry tree</name>
    <dbReference type="NCBI Taxonomy" id="155640"/>
    <lineage>
        <taxon>Eukaryota</taxon>
        <taxon>Viridiplantae</taxon>
        <taxon>Streptophyta</taxon>
        <taxon>Embryophyta</taxon>
        <taxon>Tracheophyta</taxon>
        <taxon>Spermatophyta</taxon>
        <taxon>Magnoliopsida</taxon>
        <taxon>eudicotyledons</taxon>
        <taxon>Gunneridae</taxon>
        <taxon>Pentapetalae</taxon>
        <taxon>rosids</taxon>
        <taxon>malvids</taxon>
        <taxon>Sapindales</taxon>
        <taxon>Meliaceae</taxon>
        <taxon>Melia</taxon>
    </lineage>
</organism>
<sequence length="407" mass="46469">MKGMKGKLLKKIKSIKPIGYLKPDRILHVNAADGFFESFSRGLSEKVEKTKLECEEAEQENICPGIETVEEPDIIDVAELMKDLEEEEEGMEADDGINDKENIGPPVNAKDSCSWKEKEEDFSKKTEPGFCTQTPLSEIDVFSFRRPDMNSGTLFDPNLLAAFEEAVNQHIRISQEERKARMKQENLEQNTEKAERNEEIEQENVEQKREKAERNEEIEQENVEKVEEEPPYKARRIQEEEEEEENTDPLLNFEQKCPPGGDGAVILYTTTLRGIRKTFEDCSSIRFLLESFRVIFFERDVSMHTEFKEELWRILDCKALPPRLFIKGRYIGGAAEVLTLHEQGKFRPLFEGIPIDRSDGPCEACAGVRFVLCHKCSGSHKVVADDGSSSKCQECNENGLIVCPLCC</sequence>
<keyword evidence="2" id="KW-1185">Reference proteome</keyword>
<protein>
    <submittedName>
        <fullName evidence="1">Glutaredoxin family protein</fullName>
    </submittedName>
</protein>
<gene>
    <name evidence="1" type="ORF">OWV82_008349</name>
</gene>
<reference evidence="1 2" key="1">
    <citation type="journal article" date="2023" name="Science">
        <title>Complex scaffold remodeling in plant triterpene biosynthesis.</title>
        <authorList>
            <person name="De La Pena R."/>
            <person name="Hodgson H."/>
            <person name="Liu J.C."/>
            <person name="Stephenson M.J."/>
            <person name="Martin A.C."/>
            <person name="Owen C."/>
            <person name="Harkess A."/>
            <person name="Leebens-Mack J."/>
            <person name="Jimenez L.E."/>
            <person name="Osbourn A."/>
            <person name="Sattely E.S."/>
        </authorList>
    </citation>
    <scope>NUCLEOTIDE SEQUENCE [LARGE SCALE GENOMIC DNA]</scope>
    <source>
        <strain evidence="2">cv. JPN11</strain>
        <tissue evidence="1">Leaf</tissue>
    </source>
</reference>
<dbReference type="EMBL" id="CM051397">
    <property type="protein sequence ID" value="KAJ4720537.1"/>
    <property type="molecule type" value="Genomic_DNA"/>
</dbReference>